<dbReference type="PANTHER" id="PTHR30603">
    <property type="entry name" value="RNA POLYMERASE SIGMA FACTOR RPO"/>
    <property type="match status" value="1"/>
</dbReference>
<accession>A0A7J0H2F1</accession>
<reference evidence="9 10" key="1">
    <citation type="submission" date="2019-07" db="EMBL/GenBank/DDBJ databases">
        <title>De Novo Assembly of kiwifruit Actinidia rufa.</title>
        <authorList>
            <person name="Sugita-Konishi S."/>
            <person name="Sato K."/>
            <person name="Mori E."/>
            <person name="Abe Y."/>
            <person name="Kisaki G."/>
            <person name="Hamano K."/>
            <person name="Suezawa K."/>
            <person name="Otani M."/>
            <person name="Fukuda T."/>
            <person name="Manabe T."/>
            <person name="Gomi K."/>
            <person name="Tabuchi M."/>
            <person name="Akimitsu K."/>
            <person name="Kataoka I."/>
        </authorList>
    </citation>
    <scope>NUCLEOTIDE SEQUENCE [LARGE SCALE GENOMIC DNA]</scope>
    <source>
        <strain evidence="10">cv. Fuchu</strain>
    </source>
</reference>
<name>A0A7J0H2F1_9ERIC</name>
<dbReference type="OrthoDB" id="206108at2759"/>
<dbReference type="GO" id="GO:0003677">
    <property type="term" value="F:DNA binding"/>
    <property type="evidence" value="ECO:0007669"/>
    <property type="project" value="UniProtKB-KW"/>
</dbReference>
<dbReference type="GO" id="GO:0016987">
    <property type="term" value="F:sigma factor activity"/>
    <property type="evidence" value="ECO:0007669"/>
    <property type="project" value="UniProtKB-KW"/>
</dbReference>
<feature type="domain" description="RNA polymerase sigma-70 region 3" evidence="6">
    <location>
        <begin position="99"/>
        <end position="175"/>
    </location>
</feature>
<dbReference type="InterPro" id="IPR000943">
    <property type="entry name" value="RNA_pol_sigma70"/>
</dbReference>
<dbReference type="InterPro" id="IPR014284">
    <property type="entry name" value="RNA_pol_sigma-70_dom"/>
</dbReference>
<organism evidence="9 10">
    <name type="scientific">Actinidia rufa</name>
    <dbReference type="NCBI Taxonomy" id="165716"/>
    <lineage>
        <taxon>Eukaryota</taxon>
        <taxon>Viridiplantae</taxon>
        <taxon>Streptophyta</taxon>
        <taxon>Embryophyta</taxon>
        <taxon>Tracheophyta</taxon>
        <taxon>Spermatophyta</taxon>
        <taxon>Magnoliopsida</taxon>
        <taxon>eudicotyledons</taxon>
        <taxon>Gunneridae</taxon>
        <taxon>Pentapetalae</taxon>
        <taxon>asterids</taxon>
        <taxon>Ericales</taxon>
        <taxon>Actinidiaceae</taxon>
        <taxon>Actinidia</taxon>
    </lineage>
</organism>
<dbReference type="InterPro" id="IPR013325">
    <property type="entry name" value="RNA_pol_sigma_r2"/>
</dbReference>
<keyword evidence="4" id="KW-0238">DNA-binding</keyword>
<keyword evidence="2" id="KW-0805">Transcription regulation</keyword>
<evidence type="ECO:0000256" key="5">
    <source>
        <dbReference type="ARBA" id="ARBA00023163"/>
    </source>
</evidence>
<dbReference type="InterPro" id="IPR007627">
    <property type="entry name" value="RNA_pol_sigma70_r2"/>
</dbReference>
<evidence type="ECO:0000313" key="9">
    <source>
        <dbReference type="EMBL" id="GFZ17198.1"/>
    </source>
</evidence>
<dbReference type="InterPro" id="IPR050239">
    <property type="entry name" value="Sigma-70_RNA_pol_init_factors"/>
</dbReference>
<evidence type="ECO:0000256" key="3">
    <source>
        <dbReference type="ARBA" id="ARBA00023082"/>
    </source>
</evidence>
<keyword evidence="3" id="KW-0731">Sigma factor</keyword>
<dbReference type="InterPro" id="IPR007624">
    <property type="entry name" value="RNA_pol_sigma70_r3"/>
</dbReference>
<dbReference type="SUPFAM" id="SSF88946">
    <property type="entry name" value="Sigma2 domain of RNA polymerase sigma factors"/>
    <property type="match status" value="1"/>
</dbReference>
<dbReference type="InterPro" id="IPR036388">
    <property type="entry name" value="WH-like_DNA-bd_sf"/>
</dbReference>
<keyword evidence="10" id="KW-1185">Reference proteome</keyword>
<evidence type="ECO:0000256" key="4">
    <source>
        <dbReference type="ARBA" id="ARBA00023125"/>
    </source>
</evidence>
<dbReference type="Proteomes" id="UP000585474">
    <property type="component" value="Unassembled WGS sequence"/>
</dbReference>
<dbReference type="InterPro" id="IPR013324">
    <property type="entry name" value="RNA_pol_sigma_r3/r4-like"/>
</dbReference>
<proteinExistence type="inferred from homology"/>
<evidence type="ECO:0000259" key="6">
    <source>
        <dbReference type="Pfam" id="PF04539"/>
    </source>
</evidence>
<dbReference type="PRINTS" id="PR00046">
    <property type="entry name" value="SIGMA70FCT"/>
</dbReference>
<dbReference type="InterPro" id="IPR007630">
    <property type="entry name" value="RNA_pol_sigma70_r4"/>
</dbReference>
<comment type="similarity">
    <text evidence="1">Belongs to the sigma-70 factor family.</text>
</comment>
<dbReference type="PANTHER" id="PTHR30603:SF13">
    <property type="entry name" value="RNA POLYMERASE SIGMA FACTOR SIGC"/>
    <property type="match status" value="1"/>
</dbReference>
<evidence type="ECO:0000256" key="1">
    <source>
        <dbReference type="ARBA" id="ARBA00007788"/>
    </source>
</evidence>
<dbReference type="GO" id="GO:0071482">
    <property type="term" value="P:cellular response to light stimulus"/>
    <property type="evidence" value="ECO:0007669"/>
    <property type="project" value="UniProtKB-ARBA"/>
</dbReference>
<dbReference type="Gene3D" id="1.10.10.10">
    <property type="entry name" value="Winged helix-like DNA-binding domain superfamily/Winged helix DNA-binding domain"/>
    <property type="match status" value="2"/>
</dbReference>
<dbReference type="Pfam" id="PF04539">
    <property type="entry name" value="Sigma70_r3"/>
    <property type="match status" value="1"/>
</dbReference>
<dbReference type="AlphaFoldDB" id="A0A7J0H2F1"/>
<feature type="domain" description="RNA polymerase sigma-70 region 4" evidence="8">
    <location>
        <begin position="188"/>
        <end position="240"/>
    </location>
</feature>
<dbReference type="CDD" id="cd06171">
    <property type="entry name" value="Sigma70_r4"/>
    <property type="match status" value="1"/>
</dbReference>
<evidence type="ECO:0000259" key="7">
    <source>
        <dbReference type="Pfam" id="PF04542"/>
    </source>
</evidence>
<dbReference type="Pfam" id="PF04545">
    <property type="entry name" value="Sigma70_r4"/>
    <property type="match status" value="1"/>
</dbReference>
<evidence type="ECO:0000256" key="2">
    <source>
        <dbReference type="ARBA" id="ARBA00023015"/>
    </source>
</evidence>
<dbReference type="Gene3D" id="1.20.120.1810">
    <property type="match status" value="1"/>
</dbReference>
<evidence type="ECO:0000259" key="8">
    <source>
        <dbReference type="Pfam" id="PF04545"/>
    </source>
</evidence>
<dbReference type="EMBL" id="BJWL01000026">
    <property type="protein sequence ID" value="GFZ17198.1"/>
    <property type="molecule type" value="Genomic_DNA"/>
</dbReference>
<sequence length="254" mass="29677">MEKVLQQRLHFGWCCRDELLRSSRSLVVYLARNYRGLGVAIEDLIQAGNFGVLQGAVRFDHTKGYRFSTYVQYWIRKSMSTWVERHSRGIRIPRTLRKAINQIQKARKALNSSHMKYPDDEEIAKFTGLSLAKITSASKCLRVVGSIDQKMGDWVNSAKFLECTPDTSIKSPEEVVMRQHMTKDLHDLLETLEPRERQVLIHRFGLGDHQRKSLEEIGRLFSVSKEWIRKIERTALTKLRDEKSSRNLIHYLYL</sequence>
<dbReference type="Pfam" id="PF04542">
    <property type="entry name" value="Sigma70_r2"/>
    <property type="match status" value="1"/>
</dbReference>
<evidence type="ECO:0000313" key="10">
    <source>
        <dbReference type="Proteomes" id="UP000585474"/>
    </source>
</evidence>
<feature type="domain" description="RNA polymerase sigma-70 region 2" evidence="7">
    <location>
        <begin position="20"/>
        <end position="88"/>
    </location>
</feature>
<gene>
    <name evidence="9" type="ORF">Acr_26g0004680</name>
</gene>
<dbReference type="SUPFAM" id="SSF88659">
    <property type="entry name" value="Sigma3 and sigma4 domains of RNA polymerase sigma factors"/>
    <property type="match status" value="2"/>
</dbReference>
<keyword evidence="5" id="KW-0804">Transcription</keyword>
<dbReference type="GO" id="GO:0006352">
    <property type="term" value="P:DNA-templated transcription initiation"/>
    <property type="evidence" value="ECO:0007669"/>
    <property type="project" value="InterPro"/>
</dbReference>
<dbReference type="NCBIfam" id="TIGR02937">
    <property type="entry name" value="sigma70-ECF"/>
    <property type="match status" value="1"/>
</dbReference>
<protein>
    <submittedName>
        <fullName evidence="9">RNApolymerase sigma-subunit C</fullName>
    </submittedName>
</protein>
<comment type="caution">
    <text evidence="9">The sequence shown here is derived from an EMBL/GenBank/DDBJ whole genome shotgun (WGS) entry which is preliminary data.</text>
</comment>